<dbReference type="RefSeq" id="WP_346758457.1">
    <property type="nucleotide sequence ID" value="NZ_JAUJEB010000002.1"/>
</dbReference>
<name>A0ABT8L5U6_9BACT</name>
<keyword evidence="2" id="KW-1185">Reference proteome</keyword>
<evidence type="ECO:0000313" key="1">
    <source>
        <dbReference type="EMBL" id="MDN5213117.1"/>
    </source>
</evidence>
<dbReference type="Proteomes" id="UP001172083">
    <property type="component" value="Unassembled WGS sequence"/>
</dbReference>
<protein>
    <submittedName>
        <fullName evidence="1">T9SS type A sorting domain-containing protein</fullName>
    </submittedName>
</protein>
<sequence length="156" mass="16918">MSLLLGLALQLSAQEYTIRTALGKAGAPTKANSYFSGYQSIGEFGVIGLLVAQGAFLRQGFIQPGIAGKAKAEKTNEALHCSVYPNPFSFEVFIQTQRPGEGIEILIHDPIGRVAYVGSFRPLPTIRLELPFLKAGMYILNVRSGTKTFRSPLIKS</sequence>
<reference evidence="1" key="1">
    <citation type="submission" date="2023-06" db="EMBL/GenBank/DDBJ databases">
        <title>Genomic of Agaribacillus aureum.</title>
        <authorList>
            <person name="Wang G."/>
        </authorList>
    </citation>
    <scope>NUCLEOTIDE SEQUENCE</scope>
    <source>
        <strain evidence="1">BMA12</strain>
    </source>
</reference>
<comment type="caution">
    <text evidence="1">The sequence shown here is derived from an EMBL/GenBank/DDBJ whole genome shotgun (WGS) entry which is preliminary data.</text>
</comment>
<evidence type="ECO:0000313" key="2">
    <source>
        <dbReference type="Proteomes" id="UP001172083"/>
    </source>
</evidence>
<dbReference type="EMBL" id="JAUJEB010000002">
    <property type="protein sequence ID" value="MDN5213117.1"/>
    <property type="molecule type" value="Genomic_DNA"/>
</dbReference>
<gene>
    <name evidence="1" type="ORF">QQ020_13705</name>
</gene>
<organism evidence="1 2">
    <name type="scientific">Agaribacillus aureus</name>
    <dbReference type="NCBI Taxonomy" id="3051825"/>
    <lineage>
        <taxon>Bacteria</taxon>
        <taxon>Pseudomonadati</taxon>
        <taxon>Bacteroidota</taxon>
        <taxon>Cytophagia</taxon>
        <taxon>Cytophagales</taxon>
        <taxon>Splendidivirgaceae</taxon>
        <taxon>Agaribacillus</taxon>
    </lineage>
</organism>
<dbReference type="InterPro" id="IPR026444">
    <property type="entry name" value="Secre_tail"/>
</dbReference>
<proteinExistence type="predicted"/>
<accession>A0ABT8L5U6</accession>
<dbReference type="NCBIfam" id="TIGR04183">
    <property type="entry name" value="Por_Secre_tail"/>
    <property type="match status" value="1"/>
</dbReference>